<comment type="similarity">
    <text evidence="2">Belongs to the glycosyl hydrolase 51 family.</text>
</comment>
<evidence type="ECO:0000256" key="5">
    <source>
        <dbReference type="ARBA" id="ARBA00022801"/>
    </source>
</evidence>
<dbReference type="InterPro" id="IPR017853">
    <property type="entry name" value="GH"/>
</dbReference>
<organism evidence="9 10">
    <name type="scientific">Herbiconiux gentiana</name>
    <dbReference type="NCBI Taxonomy" id="2970912"/>
    <lineage>
        <taxon>Bacteria</taxon>
        <taxon>Bacillati</taxon>
        <taxon>Actinomycetota</taxon>
        <taxon>Actinomycetes</taxon>
        <taxon>Micrococcales</taxon>
        <taxon>Microbacteriaceae</taxon>
        <taxon>Herbiconiux</taxon>
    </lineage>
</organism>
<evidence type="ECO:0000313" key="9">
    <source>
        <dbReference type="EMBL" id="MCS5713172.1"/>
    </source>
</evidence>
<protein>
    <recommendedName>
        <fullName evidence="4">non-reducing end alpha-L-arabinofuranosidase</fullName>
        <ecNumber evidence="4">3.2.1.55</ecNumber>
    </recommendedName>
</protein>
<dbReference type="PANTHER" id="PTHR43576">
    <property type="entry name" value="ALPHA-L-ARABINOFURANOSIDASE C-RELATED"/>
    <property type="match status" value="1"/>
</dbReference>
<feature type="domain" description="Alpha-L-arabinofuranosidase C-terminal" evidence="8">
    <location>
        <begin position="291"/>
        <end position="490"/>
    </location>
</feature>
<dbReference type="PANTHER" id="PTHR43576:SF3">
    <property type="entry name" value="ALPHA-L-ARABINOFURANOSIDASE C"/>
    <property type="match status" value="1"/>
</dbReference>
<evidence type="ECO:0000256" key="6">
    <source>
        <dbReference type="ARBA" id="ARBA00023277"/>
    </source>
</evidence>
<keyword evidence="5" id="KW-0378">Hydrolase</keyword>
<name>A0ABT2GAF6_9MICO</name>
<evidence type="ECO:0000313" key="10">
    <source>
        <dbReference type="Proteomes" id="UP001165580"/>
    </source>
</evidence>
<dbReference type="Pfam" id="PF06964">
    <property type="entry name" value="Alpha-L-AF_C"/>
    <property type="match status" value="1"/>
</dbReference>
<dbReference type="Gene3D" id="2.60.40.1180">
    <property type="entry name" value="Golgi alpha-mannosidase II"/>
    <property type="match status" value="1"/>
</dbReference>
<reference evidence="9" key="1">
    <citation type="submission" date="2022-08" db="EMBL/GenBank/DDBJ databases">
        <authorList>
            <person name="Deng Y."/>
            <person name="Han X.-F."/>
            <person name="Zhang Y.-Q."/>
        </authorList>
    </citation>
    <scope>NUCLEOTIDE SEQUENCE</scope>
    <source>
        <strain evidence="9">CPCC 205716</strain>
    </source>
</reference>
<dbReference type="Gene3D" id="3.20.20.80">
    <property type="entry name" value="Glycosidases"/>
    <property type="match status" value="1"/>
</dbReference>
<keyword evidence="6" id="KW-0119">Carbohydrate metabolism</keyword>
<dbReference type="EMBL" id="JANTEZ010000001">
    <property type="protein sequence ID" value="MCS5713172.1"/>
    <property type="molecule type" value="Genomic_DNA"/>
</dbReference>
<evidence type="ECO:0000256" key="2">
    <source>
        <dbReference type="ARBA" id="ARBA00007186"/>
    </source>
</evidence>
<dbReference type="Proteomes" id="UP001165580">
    <property type="component" value="Unassembled WGS sequence"/>
</dbReference>
<evidence type="ECO:0000256" key="1">
    <source>
        <dbReference type="ARBA" id="ARBA00001462"/>
    </source>
</evidence>
<dbReference type="InterPro" id="IPR013780">
    <property type="entry name" value="Glyco_hydro_b"/>
</dbReference>
<comment type="catalytic activity">
    <reaction evidence="1">
        <text>Hydrolysis of terminal non-reducing alpha-L-arabinofuranoside residues in alpha-L-arabinosides.</text>
        <dbReference type="EC" id="3.2.1.55"/>
    </reaction>
</comment>
<dbReference type="SMART" id="SM00813">
    <property type="entry name" value="Alpha-L-AF_C"/>
    <property type="match status" value="1"/>
</dbReference>
<comment type="caution">
    <text evidence="9">The sequence shown here is derived from an EMBL/GenBank/DDBJ whole genome shotgun (WGS) entry which is preliminary data.</text>
</comment>
<dbReference type="Pfam" id="PF22848">
    <property type="entry name" value="ASD1_dom"/>
    <property type="match status" value="1"/>
</dbReference>
<dbReference type="InterPro" id="IPR055235">
    <property type="entry name" value="ASD1_cat"/>
</dbReference>
<evidence type="ECO:0000256" key="7">
    <source>
        <dbReference type="ARBA" id="ARBA00023295"/>
    </source>
</evidence>
<evidence type="ECO:0000256" key="3">
    <source>
        <dbReference type="ARBA" id="ARBA00011165"/>
    </source>
</evidence>
<evidence type="ECO:0000259" key="8">
    <source>
        <dbReference type="SMART" id="SM00813"/>
    </source>
</evidence>
<dbReference type="SUPFAM" id="SSF51445">
    <property type="entry name" value="(Trans)glycosidases"/>
    <property type="match status" value="1"/>
</dbReference>
<accession>A0ABT2GAF6</accession>
<dbReference type="InterPro" id="IPR010720">
    <property type="entry name" value="Alpha-L-AF_C"/>
</dbReference>
<dbReference type="EC" id="3.2.1.55" evidence="4"/>
<keyword evidence="7" id="KW-0326">Glycosidase</keyword>
<comment type="subunit">
    <text evidence="3">Homohexamer; trimer of dimers.</text>
</comment>
<dbReference type="SUPFAM" id="SSF51011">
    <property type="entry name" value="Glycosyl hydrolase domain"/>
    <property type="match status" value="1"/>
</dbReference>
<dbReference type="RefSeq" id="WP_259484721.1">
    <property type="nucleotide sequence ID" value="NZ_JANTEZ010000001.1"/>
</dbReference>
<proteinExistence type="inferred from homology"/>
<keyword evidence="10" id="KW-1185">Reference proteome</keyword>
<gene>
    <name evidence="9" type="ORF">NVV95_01260</name>
</gene>
<evidence type="ECO:0000256" key="4">
    <source>
        <dbReference type="ARBA" id="ARBA00012670"/>
    </source>
</evidence>
<sequence>MLTASIVVDRRFTSGTVPRRLFGGFIEQAGRGVYHGLFEPEHPLADSHGFRRDVIELIRELGVTTVRYPGGNYVSGHRWEDGTGPVDLRPSRLDLAWHATEPNTFGLDEFITWSSEAGVEPMLALNLGTRGVLEALDMLEYCNGAGGTFQADRRRANGFEKPFDVRMWCLGNEPDGHWQLGHTDAAHYGLIARQTASAMRMFDPTLELVVAGSSGTEMATYGSWERTVLEASYDDVDFISAHQYYYERDGDLASYLASSTDFDAYIRSVIATIDHVRSVKRSSRIVNVSVDEWGVWYQPDHVDEVPAGLWPVGGHRLEDFYSTADAVVYGSMLITLLKHVDRVRSASIAQLVNVIAPIMTVDGGEAWKQTIFHPFAQASASIGDMVLQTLVTSTPMTADRFGEVPAVDAVATFDDDAGVLRIFVVNRSHEPAEFAADLSSFGQVFEGEMAVLASDEPRRKGAGGELDPRPRVSPLRPTHGQLAVTLAPVSWSTLTVQFGAR</sequence>